<keyword evidence="2" id="KW-1185">Reference proteome</keyword>
<dbReference type="Proteomes" id="UP000784294">
    <property type="component" value="Unassembled WGS sequence"/>
</dbReference>
<dbReference type="EMBL" id="CAAALY010044364">
    <property type="protein sequence ID" value="VEL20019.1"/>
    <property type="molecule type" value="Genomic_DNA"/>
</dbReference>
<evidence type="ECO:0000313" key="2">
    <source>
        <dbReference type="Proteomes" id="UP000784294"/>
    </source>
</evidence>
<comment type="caution">
    <text evidence="1">The sequence shown here is derived from an EMBL/GenBank/DDBJ whole genome shotgun (WGS) entry which is preliminary data.</text>
</comment>
<proteinExistence type="predicted"/>
<dbReference type="AlphaFoldDB" id="A0A448WTW1"/>
<evidence type="ECO:0000313" key="1">
    <source>
        <dbReference type="EMBL" id="VEL20019.1"/>
    </source>
</evidence>
<name>A0A448WTW1_9PLAT</name>
<gene>
    <name evidence="1" type="ORF">PXEA_LOCUS13459</name>
</gene>
<organism evidence="1 2">
    <name type="scientific">Protopolystoma xenopodis</name>
    <dbReference type="NCBI Taxonomy" id="117903"/>
    <lineage>
        <taxon>Eukaryota</taxon>
        <taxon>Metazoa</taxon>
        <taxon>Spiralia</taxon>
        <taxon>Lophotrochozoa</taxon>
        <taxon>Platyhelminthes</taxon>
        <taxon>Monogenea</taxon>
        <taxon>Polyopisthocotylea</taxon>
        <taxon>Polystomatidea</taxon>
        <taxon>Polystomatidae</taxon>
        <taxon>Protopolystoma</taxon>
    </lineage>
</organism>
<protein>
    <submittedName>
        <fullName evidence="1">Uncharacterized protein</fullName>
    </submittedName>
</protein>
<reference evidence="1" key="1">
    <citation type="submission" date="2018-11" db="EMBL/GenBank/DDBJ databases">
        <authorList>
            <consortium name="Pathogen Informatics"/>
        </authorList>
    </citation>
    <scope>NUCLEOTIDE SEQUENCE</scope>
</reference>
<accession>A0A448WTW1</accession>
<sequence length="69" mass="8030">MGEHKRRKTQLKRSDFGNLHRRFSCSPEWNVTASYGSTTFRASMASLRPFDSFLAPVFSTNQMNLFLRL</sequence>